<dbReference type="Gene3D" id="1.25.40.10">
    <property type="entry name" value="Tetratricopeptide repeat domain"/>
    <property type="match status" value="4"/>
</dbReference>
<organism evidence="3 4">
    <name type="scientific">Deinandra increscens subsp. villosa</name>
    <dbReference type="NCBI Taxonomy" id="3103831"/>
    <lineage>
        <taxon>Eukaryota</taxon>
        <taxon>Viridiplantae</taxon>
        <taxon>Streptophyta</taxon>
        <taxon>Embryophyta</taxon>
        <taxon>Tracheophyta</taxon>
        <taxon>Spermatophyta</taxon>
        <taxon>Magnoliopsida</taxon>
        <taxon>eudicotyledons</taxon>
        <taxon>Gunneridae</taxon>
        <taxon>Pentapetalae</taxon>
        <taxon>asterids</taxon>
        <taxon>campanulids</taxon>
        <taxon>Asterales</taxon>
        <taxon>Asteraceae</taxon>
        <taxon>Asteroideae</taxon>
        <taxon>Heliantheae alliance</taxon>
        <taxon>Madieae</taxon>
        <taxon>Madiinae</taxon>
        <taxon>Deinandra</taxon>
    </lineage>
</organism>
<dbReference type="FunFam" id="1.25.40.10:FF:000637">
    <property type="entry name" value="Pentatricopeptide repeat-containing protein"/>
    <property type="match status" value="1"/>
</dbReference>
<evidence type="ECO:0000313" key="4">
    <source>
        <dbReference type="Proteomes" id="UP001408789"/>
    </source>
</evidence>
<evidence type="ECO:0008006" key="5">
    <source>
        <dbReference type="Google" id="ProtNLM"/>
    </source>
</evidence>
<keyword evidence="1" id="KW-0677">Repeat</keyword>
<evidence type="ECO:0000256" key="1">
    <source>
        <dbReference type="ARBA" id="ARBA00022737"/>
    </source>
</evidence>
<gene>
    <name evidence="3" type="ORF">SSX86_007668</name>
</gene>
<accession>A0AAP0DLK9</accession>
<dbReference type="InterPro" id="IPR002885">
    <property type="entry name" value="PPR_rpt"/>
</dbReference>
<dbReference type="Pfam" id="PF01535">
    <property type="entry name" value="PPR"/>
    <property type="match status" value="4"/>
</dbReference>
<feature type="repeat" description="PPR" evidence="2">
    <location>
        <begin position="346"/>
        <end position="380"/>
    </location>
</feature>
<name>A0AAP0DLK9_9ASTR</name>
<feature type="repeat" description="PPR" evidence="2">
    <location>
        <begin position="179"/>
        <end position="209"/>
    </location>
</feature>
<dbReference type="Pfam" id="PF13041">
    <property type="entry name" value="PPR_2"/>
    <property type="match status" value="3"/>
</dbReference>
<dbReference type="InterPro" id="IPR011990">
    <property type="entry name" value="TPR-like_helical_dom_sf"/>
</dbReference>
<comment type="caution">
    <text evidence="3">The sequence shown here is derived from an EMBL/GenBank/DDBJ whole genome shotgun (WGS) entry which is preliminary data.</text>
</comment>
<dbReference type="Pfam" id="PF20431">
    <property type="entry name" value="E_motif"/>
    <property type="match status" value="1"/>
</dbReference>
<dbReference type="InterPro" id="IPR046848">
    <property type="entry name" value="E_motif"/>
</dbReference>
<dbReference type="FunFam" id="1.25.40.10:FF:000627">
    <property type="entry name" value="Pentatricopeptide repeat-containing protein"/>
    <property type="match status" value="1"/>
</dbReference>
<dbReference type="GO" id="GO:0003723">
    <property type="term" value="F:RNA binding"/>
    <property type="evidence" value="ECO:0007669"/>
    <property type="project" value="InterPro"/>
</dbReference>
<evidence type="ECO:0000256" key="2">
    <source>
        <dbReference type="PROSITE-ProRule" id="PRU00708"/>
    </source>
</evidence>
<dbReference type="FunFam" id="1.25.40.10:FF:000344">
    <property type="entry name" value="Pentatricopeptide repeat-containing protein"/>
    <property type="match status" value="1"/>
</dbReference>
<sequence>MLVSLLTSLKESTTLNNLSKALETFSLIIHQPHNRSLSSSDLLLQSLASLFVFCSQANATSQGKQLHGYVISSGFETSPVLVPKLVTFYSASNLLNDALLVTETSNILHPLPWNLVISGYVRAGLRKDGLSVYRKMVCRGIIPDNFTYPSVLKACGEEFDMNFGREVHESIVKAGLEWNLFVHNALVFMYSKCGDLNVARKLFDEMPVRDCVSWNSIISGYASKSMSREAFELFDRMRDENVQVNIITWNTVAGCYLKTGGYLQVLNLISQLRISGADWDPVAVINGLGACSHIGVLNTGKEIHGLAIRTCCHAYDNVKNALITMYSRCKDLKHARVVFNLVENKSVITWNSIISGFAHWDDSEEATFLFREMLISKIEPDYVTIASILPVCARVANLQHGKEFHCYIIKHEEFKDYLLLYNSLIDMYARSGKILLAKRLFDYLTKRDEVTYTSLIAGYGIQGEGQMAVDLFEEMIQSNIKPDHVTMVAVLSACSHSALVDQGQALFKKMYSVYDINPRLEHFSCMVDLYGRAGLLGKAKGIISTMPYDPTPAMWATIIGACRIHGNKELGEFAAEKLLEMRPRNSGYYVLMANLYADYGCWEKLAEVRILMRESGVNKVPGCAWLDVGSGFTEFLAADTKNIKAVEMYNLLDGLSKQLKEAGYVMSYDKDELMGGIA</sequence>
<evidence type="ECO:0000313" key="3">
    <source>
        <dbReference type="EMBL" id="KAK9073344.1"/>
    </source>
</evidence>
<dbReference type="AlphaFoldDB" id="A0AAP0DLK9"/>
<dbReference type="InterPro" id="IPR046960">
    <property type="entry name" value="PPR_At4g14850-like_plant"/>
</dbReference>
<dbReference type="PROSITE" id="PS51375">
    <property type="entry name" value="PPR"/>
    <property type="match status" value="5"/>
</dbReference>
<dbReference type="PANTHER" id="PTHR47926">
    <property type="entry name" value="PENTATRICOPEPTIDE REPEAT-CONTAINING PROTEIN"/>
    <property type="match status" value="1"/>
</dbReference>
<dbReference type="Proteomes" id="UP001408789">
    <property type="component" value="Unassembled WGS sequence"/>
</dbReference>
<dbReference type="PANTHER" id="PTHR47926:SF375">
    <property type="entry name" value="PENTATRICOPEPTIDE REPEAT-CONTAINING PROTEIN"/>
    <property type="match status" value="1"/>
</dbReference>
<dbReference type="GO" id="GO:0009451">
    <property type="term" value="P:RNA modification"/>
    <property type="evidence" value="ECO:0007669"/>
    <property type="project" value="InterPro"/>
</dbReference>
<keyword evidence="4" id="KW-1185">Reference proteome</keyword>
<feature type="repeat" description="PPR" evidence="2">
    <location>
        <begin position="210"/>
        <end position="244"/>
    </location>
</feature>
<dbReference type="NCBIfam" id="TIGR00756">
    <property type="entry name" value="PPR"/>
    <property type="match status" value="5"/>
</dbReference>
<proteinExistence type="predicted"/>
<feature type="repeat" description="PPR" evidence="2">
    <location>
        <begin position="448"/>
        <end position="482"/>
    </location>
</feature>
<reference evidence="3 4" key="1">
    <citation type="submission" date="2024-04" db="EMBL/GenBank/DDBJ databases">
        <title>The reference genome of an endangered Asteraceae, Deinandra increscens subsp. villosa, native to the Central Coast of California.</title>
        <authorList>
            <person name="Guilliams M."/>
            <person name="Hasenstab-Lehman K."/>
            <person name="Meyer R."/>
            <person name="Mcevoy S."/>
        </authorList>
    </citation>
    <scope>NUCLEOTIDE SEQUENCE [LARGE SCALE GENOMIC DNA]</scope>
    <source>
        <tissue evidence="3">Leaf</tissue>
    </source>
</reference>
<dbReference type="EMBL" id="JBCNJP010000009">
    <property type="protein sequence ID" value="KAK9073344.1"/>
    <property type="molecule type" value="Genomic_DNA"/>
</dbReference>
<feature type="repeat" description="PPR" evidence="2">
    <location>
        <begin position="109"/>
        <end position="143"/>
    </location>
</feature>
<protein>
    <recommendedName>
        <fullName evidence="5">Chlororespiratory reduction 21</fullName>
    </recommendedName>
</protein>